<dbReference type="GO" id="GO:0003735">
    <property type="term" value="F:structural constituent of ribosome"/>
    <property type="evidence" value="ECO:0007669"/>
    <property type="project" value="InterPro"/>
</dbReference>
<dbReference type="PANTHER" id="PTHR13501">
    <property type="entry name" value="CHLOROPLAST 50S RIBOSOMAL PROTEIN L22-RELATED"/>
    <property type="match status" value="1"/>
</dbReference>
<evidence type="ECO:0000256" key="10">
    <source>
        <dbReference type="RuleBase" id="RU004008"/>
    </source>
</evidence>
<keyword evidence="4 7" id="KW-0689">Ribosomal protein</keyword>
<dbReference type="PANTHER" id="PTHR13501:SF8">
    <property type="entry name" value="LARGE RIBOSOMAL SUBUNIT PROTEIN UL22M"/>
    <property type="match status" value="1"/>
</dbReference>
<comment type="function">
    <text evidence="7 10">This protein binds specifically to 23S rRNA; its binding is stimulated by other ribosomal proteins, e.g., L4, L17, and L20. It is important during the early stages of 50S assembly. It makes multiple contacts with different domains of the 23S rRNA in the assembled 50S subunit and ribosome.</text>
</comment>
<evidence type="ECO:0000256" key="4">
    <source>
        <dbReference type="ARBA" id="ARBA00022980"/>
    </source>
</evidence>
<dbReference type="Pfam" id="PF00237">
    <property type="entry name" value="Ribosomal_L22"/>
    <property type="match status" value="1"/>
</dbReference>
<evidence type="ECO:0000313" key="12">
    <source>
        <dbReference type="Proteomes" id="UP000176405"/>
    </source>
</evidence>
<evidence type="ECO:0000313" key="11">
    <source>
        <dbReference type="EMBL" id="OGE37022.1"/>
    </source>
</evidence>
<evidence type="ECO:0000256" key="1">
    <source>
        <dbReference type="ARBA" id="ARBA00009451"/>
    </source>
</evidence>
<dbReference type="AlphaFoldDB" id="A0A1F5K7W0"/>
<dbReference type="GO" id="GO:0022625">
    <property type="term" value="C:cytosolic large ribosomal subunit"/>
    <property type="evidence" value="ECO:0007669"/>
    <property type="project" value="TreeGrafter"/>
</dbReference>
<evidence type="ECO:0000256" key="7">
    <source>
        <dbReference type="HAMAP-Rule" id="MF_01331"/>
    </source>
</evidence>
<keyword evidence="5 7" id="KW-0687">Ribonucleoprotein</keyword>
<sequence length="116" mass="12732">MKVMTIQKNIGSTPRKLRLVADMVRKMKPSVALQTLEFTPKSAAFPLSKAIKTALGNAKQQGLPEEGLSFESVEINEGSKYRRFHAGSRGRANSYKKRTSHIKIVLSDEKGVGNGS</sequence>
<comment type="caution">
    <text evidence="11">The sequence shown here is derived from an EMBL/GenBank/DDBJ whole genome shotgun (WGS) entry which is preliminary data.</text>
</comment>
<dbReference type="STRING" id="1797780.A3E45_02120"/>
<dbReference type="InterPro" id="IPR036394">
    <property type="entry name" value="Ribosomal_uL22_sf"/>
</dbReference>
<dbReference type="GO" id="GO:0019843">
    <property type="term" value="F:rRNA binding"/>
    <property type="evidence" value="ECO:0007669"/>
    <property type="project" value="UniProtKB-UniRule"/>
</dbReference>
<dbReference type="SUPFAM" id="SSF54843">
    <property type="entry name" value="Ribosomal protein L22"/>
    <property type="match status" value="1"/>
</dbReference>
<dbReference type="HAMAP" id="MF_01331_B">
    <property type="entry name" value="Ribosomal_uL22_B"/>
    <property type="match status" value="1"/>
</dbReference>
<evidence type="ECO:0000256" key="6">
    <source>
        <dbReference type="ARBA" id="ARBA00035207"/>
    </source>
</evidence>
<comment type="similarity">
    <text evidence="1 7 8">Belongs to the universal ribosomal protein uL22 family.</text>
</comment>
<dbReference type="Gene3D" id="3.90.470.10">
    <property type="entry name" value="Ribosomal protein L22/L17"/>
    <property type="match status" value="1"/>
</dbReference>
<dbReference type="NCBIfam" id="TIGR01044">
    <property type="entry name" value="rplV_bact"/>
    <property type="match status" value="1"/>
</dbReference>
<evidence type="ECO:0000256" key="8">
    <source>
        <dbReference type="RuleBase" id="RU004005"/>
    </source>
</evidence>
<dbReference type="InterPro" id="IPR047867">
    <property type="entry name" value="Ribosomal_uL22_bac/org-type"/>
</dbReference>
<dbReference type="GO" id="GO:0006412">
    <property type="term" value="P:translation"/>
    <property type="evidence" value="ECO:0007669"/>
    <property type="project" value="UniProtKB-UniRule"/>
</dbReference>
<gene>
    <name evidence="7" type="primary">rplV</name>
    <name evidence="11" type="ORF">A3E45_02120</name>
</gene>
<name>A0A1F5K7W0_9BACT</name>
<dbReference type="InterPro" id="IPR001063">
    <property type="entry name" value="Ribosomal_uL22"/>
</dbReference>
<dbReference type="EMBL" id="MFDH01000003">
    <property type="protein sequence ID" value="OGE37022.1"/>
    <property type="molecule type" value="Genomic_DNA"/>
</dbReference>
<comment type="function">
    <text evidence="7">The globular domain of the protein is located near the polypeptide exit tunnel on the outside of the subunit, while an extended beta-hairpin is found that lines the wall of the exit tunnel in the center of the 70S ribosome.</text>
</comment>
<reference evidence="11 12" key="1">
    <citation type="journal article" date="2016" name="Nat. Commun.">
        <title>Thousands of microbial genomes shed light on interconnected biogeochemical processes in an aquifer system.</title>
        <authorList>
            <person name="Anantharaman K."/>
            <person name="Brown C.T."/>
            <person name="Hug L.A."/>
            <person name="Sharon I."/>
            <person name="Castelle C.J."/>
            <person name="Probst A.J."/>
            <person name="Thomas B.C."/>
            <person name="Singh A."/>
            <person name="Wilkins M.J."/>
            <person name="Karaoz U."/>
            <person name="Brodie E.L."/>
            <person name="Williams K.H."/>
            <person name="Hubbard S.S."/>
            <person name="Banfield J.F."/>
        </authorList>
    </citation>
    <scope>NUCLEOTIDE SEQUENCE [LARGE SCALE GENOMIC DNA]</scope>
</reference>
<keyword evidence="3 7" id="KW-0694">RNA-binding</keyword>
<organism evidence="11 12">
    <name type="scientific">Candidatus Daviesbacteria bacterium RIFCSPHIGHO2_12_FULL_43_11</name>
    <dbReference type="NCBI Taxonomy" id="1797780"/>
    <lineage>
        <taxon>Bacteria</taxon>
        <taxon>Candidatus Daviesiibacteriota</taxon>
    </lineage>
</organism>
<evidence type="ECO:0000256" key="3">
    <source>
        <dbReference type="ARBA" id="ARBA00022884"/>
    </source>
</evidence>
<keyword evidence="2 7" id="KW-0699">rRNA-binding</keyword>
<evidence type="ECO:0000256" key="9">
    <source>
        <dbReference type="RuleBase" id="RU004006"/>
    </source>
</evidence>
<proteinExistence type="inferred from homology"/>
<dbReference type="Proteomes" id="UP000176405">
    <property type="component" value="Unassembled WGS sequence"/>
</dbReference>
<dbReference type="CDD" id="cd00336">
    <property type="entry name" value="Ribosomal_L22"/>
    <property type="match status" value="1"/>
</dbReference>
<protein>
    <recommendedName>
        <fullName evidence="6 7">Large ribosomal subunit protein uL22</fullName>
    </recommendedName>
</protein>
<evidence type="ECO:0000256" key="5">
    <source>
        <dbReference type="ARBA" id="ARBA00023274"/>
    </source>
</evidence>
<accession>A0A1F5K7W0</accession>
<dbReference type="InterPro" id="IPR005727">
    <property type="entry name" value="Ribosomal_uL22_bac/chlpt-type"/>
</dbReference>
<comment type="subunit">
    <text evidence="7 9">Part of the 50S ribosomal subunit.</text>
</comment>
<evidence type="ECO:0000256" key="2">
    <source>
        <dbReference type="ARBA" id="ARBA00022730"/>
    </source>
</evidence>